<dbReference type="PANTHER" id="PTHR11139:SF69">
    <property type="entry name" value="SERINE_THREONINE-PROTEIN KINASE ATR"/>
    <property type="match status" value="1"/>
</dbReference>
<dbReference type="InterPro" id="IPR011009">
    <property type="entry name" value="Kinase-like_dom_sf"/>
</dbReference>
<dbReference type="GO" id="GO:0004674">
    <property type="term" value="F:protein serine/threonine kinase activity"/>
    <property type="evidence" value="ECO:0007669"/>
    <property type="project" value="UniProtKB-KW"/>
</dbReference>
<evidence type="ECO:0000259" key="5">
    <source>
        <dbReference type="Pfam" id="PF00454"/>
    </source>
</evidence>
<gene>
    <name evidence="6" type="ORF">LVIROSA_LOCUS8798</name>
</gene>
<dbReference type="GO" id="GO:0000723">
    <property type="term" value="P:telomere maintenance"/>
    <property type="evidence" value="ECO:0007669"/>
    <property type="project" value="TreeGrafter"/>
</dbReference>
<comment type="caution">
    <text evidence="6">The sequence shown here is derived from an EMBL/GenBank/DDBJ whole genome shotgun (WGS) entry which is preliminary data.</text>
</comment>
<dbReference type="InterPro" id="IPR050517">
    <property type="entry name" value="DDR_Repair_Kinase"/>
</dbReference>
<accession>A0AAU9M3X8</accession>
<proteinExistence type="predicted"/>
<dbReference type="Pfam" id="PF00454">
    <property type="entry name" value="PI3_PI4_kinase"/>
    <property type="match status" value="1"/>
</dbReference>
<name>A0AAU9M3X8_9ASTR</name>
<feature type="domain" description="PI3K/PI4K catalytic" evidence="5">
    <location>
        <begin position="88"/>
        <end position="137"/>
    </location>
</feature>
<dbReference type="GO" id="GO:0006281">
    <property type="term" value="P:DNA repair"/>
    <property type="evidence" value="ECO:0007669"/>
    <property type="project" value="TreeGrafter"/>
</dbReference>
<evidence type="ECO:0000256" key="2">
    <source>
        <dbReference type="ARBA" id="ARBA00022527"/>
    </source>
</evidence>
<dbReference type="GO" id="GO:0005694">
    <property type="term" value="C:chromosome"/>
    <property type="evidence" value="ECO:0007669"/>
    <property type="project" value="TreeGrafter"/>
</dbReference>
<evidence type="ECO:0000256" key="3">
    <source>
        <dbReference type="ARBA" id="ARBA00022763"/>
    </source>
</evidence>
<dbReference type="GO" id="GO:0000077">
    <property type="term" value="P:DNA damage checkpoint signaling"/>
    <property type="evidence" value="ECO:0007669"/>
    <property type="project" value="TreeGrafter"/>
</dbReference>
<dbReference type="Proteomes" id="UP001157418">
    <property type="component" value="Unassembled WGS sequence"/>
</dbReference>
<dbReference type="EMBL" id="CAKMRJ010001112">
    <property type="protein sequence ID" value="CAH1421392.1"/>
    <property type="molecule type" value="Genomic_DNA"/>
</dbReference>
<evidence type="ECO:0000256" key="1">
    <source>
        <dbReference type="ARBA" id="ARBA00004123"/>
    </source>
</evidence>
<dbReference type="PANTHER" id="PTHR11139">
    <property type="entry name" value="ATAXIA TELANGIECTASIA MUTATED ATM -RELATED"/>
    <property type="match status" value="1"/>
</dbReference>
<keyword evidence="2" id="KW-0723">Serine/threonine-protein kinase</keyword>
<dbReference type="AlphaFoldDB" id="A0AAU9M3X8"/>
<dbReference type="SUPFAM" id="SSF56112">
    <property type="entry name" value="Protein kinase-like (PK-like)"/>
    <property type="match status" value="1"/>
</dbReference>
<dbReference type="Gene3D" id="1.10.1070.11">
    <property type="entry name" value="Phosphatidylinositol 3-/4-kinase, catalytic domain"/>
    <property type="match status" value="1"/>
</dbReference>
<keyword evidence="2" id="KW-0808">Transferase</keyword>
<evidence type="ECO:0000313" key="7">
    <source>
        <dbReference type="Proteomes" id="UP001157418"/>
    </source>
</evidence>
<organism evidence="6 7">
    <name type="scientific">Lactuca virosa</name>
    <dbReference type="NCBI Taxonomy" id="75947"/>
    <lineage>
        <taxon>Eukaryota</taxon>
        <taxon>Viridiplantae</taxon>
        <taxon>Streptophyta</taxon>
        <taxon>Embryophyta</taxon>
        <taxon>Tracheophyta</taxon>
        <taxon>Spermatophyta</taxon>
        <taxon>Magnoliopsida</taxon>
        <taxon>eudicotyledons</taxon>
        <taxon>Gunneridae</taxon>
        <taxon>Pentapetalae</taxon>
        <taxon>asterids</taxon>
        <taxon>campanulids</taxon>
        <taxon>Asterales</taxon>
        <taxon>Asteraceae</taxon>
        <taxon>Cichorioideae</taxon>
        <taxon>Cichorieae</taxon>
        <taxon>Lactucinae</taxon>
        <taxon>Lactuca</taxon>
    </lineage>
</organism>
<evidence type="ECO:0000256" key="4">
    <source>
        <dbReference type="ARBA" id="ARBA00023242"/>
    </source>
</evidence>
<keyword evidence="2" id="KW-0418">Kinase</keyword>
<dbReference type="InterPro" id="IPR000403">
    <property type="entry name" value="PI3/4_kinase_cat_dom"/>
</dbReference>
<keyword evidence="7" id="KW-1185">Reference proteome</keyword>
<comment type="subcellular location">
    <subcellularLocation>
        <location evidence="1">Nucleus</location>
    </subcellularLocation>
</comment>
<reference evidence="6 7" key="1">
    <citation type="submission" date="2022-01" db="EMBL/GenBank/DDBJ databases">
        <authorList>
            <person name="Xiong W."/>
            <person name="Schranz E."/>
        </authorList>
    </citation>
    <scope>NUCLEOTIDE SEQUENCE [LARGE SCALE GENOMIC DNA]</scope>
</reference>
<dbReference type="GO" id="GO:0005634">
    <property type="term" value="C:nucleus"/>
    <property type="evidence" value="ECO:0007669"/>
    <property type="project" value="UniProtKB-SubCell"/>
</dbReference>
<evidence type="ECO:0000313" key="6">
    <source>
        <dbReference type="EMBL" id="CAH1421392.1"/>
    </source>
</evidence>
<sequence length="178" mass="19840">MHMITSTVHFLLKVQFMGPWQGFLVFTVGPFNSKHAYIPIQCVSEATNVVKFTDRMWATLLASTNQPTNGLEPSRNCFKVGFNTNAGQNMIDGLGITGYEGTFLKVCEITLSVLREHRETLMSFLQTFVHGPLVEWTKIHKSSGVEFQNPHAQSSGKTLLAITIAKTGEEHEDVLAHM</sequence>
<protein>
    <recommendedName>
        <fullName evidence="5">PI3K/PI4K catalytic domain-containing protein</fullName>
    </recommendedName>
</protein>
<keyword evidence="4" id="KW-0539">Nucleus</keyword>
<dbReference type="InterPro" id="IPR036940">
    <property type="entry name" value="PI3/4_kinase_cat_sf"/>
</dbReference>
<keyword evidence="3" id="KW-0227">DNA damage</keyword>